<proteinExistence type="predicted"/>
<sequence length="69" mass="7758">MSKSYYVSNRAQPDGYHEVHNEDCQFLPSVNNRDHLGIFTSCYPAVAAARAKYDKVDGCKFCSPGCHTR</sequence>
<reference evidence="1 2" key="1">
    <citation type="submission" date="2019-01" db="EMBL/GenBank/DDBJ databases">
        <title>Filimonas sp. strain TTM-71.</title>
        <authorList>
            <person name="Chen W.-M."/>
        </authorList>
    </citation>
    <scope>NUCLEOTIDE SEQUENCE [LARGE SCALE GENOMIC DNA]</scope>
    <source>
        <strain evidence="1 2">TTM-71</strain>
    </source>
</reference>
<accession>A0A4Q1D8N7</accession>
<comment type="caution">
    <text evidence="1">The sequence shown here is derived from an EMBL/GenBank/DDBJ whole genome shotgun (WGS) entry which is preliminary data.</text>
</comment>
<dbReference type="AlphaFoldDB" id="A0A4Q1D8N7"/>
<evidence type="ECO:0000313" key="1">
    <source>
        <dbReference type="EMBL" id="RXK85717.1"/>
    </source>
</evidence>
<gene>
    <name evidence="1" type="ORF">ESB13_02560</name>
</gene>
<organism evidence="1 2">
    <name type="scientific">Filimonas effusa</name>
    <dbReference type="NCBI Taxonomy" id="2508721"/>
    <lineage>
        <taxon>Bacteria</taxon>
        <taxon>Pseudomonadati</taxon>
        <taxon>Bacteroidota</taxon>
        <taxon>Chitinophagia</taxon>
        <taxon>Chitinophagales</taxon>
        <taxon>Chitinophagaceae</taxon>
        <taxon>Filimonas</taxon>
    </lineage>
</organism>
<dbReference type="EMBL" id="SDHZ01000001">
    <property type="protein sequence ID" value="RXK85717.1"/>
    <property type="molecule type" value="Genomic_DNA"/>
</dbReference>
<evidence type="ECO:0000313" key="2">
    <source>
        <dbReference type="Proteomes" id="UP000290545"/>
    </source>
</evidence>
<name>A0A4Q1D8N7_9BACT</name>
<keyword evidence="2" id="KW-1185">Reference proteome</keyword>
<dbReference type="OrthoDB" id="47198at2"/>
<protein>
    <submittedName>
        <fullName evidence="1">Uncharacterized protein</fullName>
    </submittedName>
</protein>
<dbReference type="Proteomes" id="UP000290545">
    <property type="component" value="Unassembled WGS sequence"/>
</dbReference>